<dbReference type="Pfam" id="PF12276">
    <property type="entry name" value="DUF3617"/>
    <property type="match status" value="1"/>
</dbReference>
<dbReference type="RefSeq" id="WP_245842881.1">
    <property type="nucleotide sequence ID" value="NZ_FZOS01000013.1"/>
</dbReference>
<organism evidence="2 3">
    <name type="scientific">Edaphosphingomonas laterariae</name>
    <dbReference type="NCBI Taxonomy" id="861865"/>
    <lineage>
        <taxon>Bacteria</taxon>
        <taxon>Pseudomonadati</taxon>
        <taxon>Pseudomonadota</taxon>
        <taxon>Alphaproteobacteria</taxon>
        <taxon>Sphingomonadales</taxon>
        <taxon>Rhizorhabdaceae</taxon>
        <taxon>Edaphosphingomonas</taxon>
    </lineage>
</organism>
<sequence length="183" mass="19229">MNSRIHSRTLILVSLLALAACGKATDKKAEEAAEASPAPTVVDQVRIKAGAWDATTEIVSMEISGVDPAMLKSNIGRKTNFKNCVTPEQAERPPADFFAHPDVKSGNCKSEKFDMAGGKLDAVIVCDAGQGQSGPMRMAMAGNYDADAYDLTMTMTGEGAQGAGAMKMVVRSSGRHVADMCEG</sequence>
<proteinExistence type="predicted"/>
<feature type="chain" id="PRO_5013122485" description="DUF3617 domain-containing protein" evidence="1">
    <location>
        <begin position="20"/>
        <end position="183"/>
    </location>
</feature>
<dbReference type="AlphaFoldDB" id="A0A239GM92"/>
<evidence type="ECO:0000313" key="3">
    <source>
        <dbReference type="Proteomes" id="UP000198281"/>
    </source>
</evidence>
<accession>A0A239GM92</accession>
<keyword evidence="3" id="KW-1185">Reference proteome</keyword>
<gene>
    <name evidence="2" type="ORF">SAMN06295912_11318</name>
</gene>
<dbReference type="EMBL" id="FZOS01000013">
    <property type="protein sequence ID" value="SNS70386.1"/>
    <property type="molecule type" value="Genomic_DNA"/>
</dbReference>
<reference evidence="3" key="1">
    <citation type="submission" date="2017-06" db="EMBL/GenBank/DDBJ databases">
        <authorList>
            <person name="Varghese N."/>
            <person name="Submissions S."/>
        </authorList>
    </citation>
    <scope>NUCLEOTIDE SEQUENCE [LARGE SCALE GENOMIC DNA]</scope>
    <source>
        <strain evidence="3">LNB2</strain>
    </source>
</reference>
<name>A0A239GM92_9SPHN</name>
<protein>
    <recommendedName>
        <fullName evidence="4">DUF3617 domain-containing protein</fullName>
    </recommendedName>
</protein>
<dbReference type="PROSITE" id="PS51257">
    <property type="entry name" value="PROKAR_LIPOPROTEIN"/>
    <property type="match status" value="1"/>
</dbReference>
<dbReference type="InterPro" id="IPR022061">
    <property type="entry name" value="DUF3617"/>
</dbReference>
<evidence type="ECO:0008006" key="4">
    <source>
        <dbReference type="Google" id="ProtNLM"/>
    </source>
</evidence>
<evidence type="ECO:0000313" key="2">
    <source>
        <dbReference type="EMBL" id="SNS70386.1"/>
    </source>
</evidence>
<dbReference type="Proteomes" id="UP000198281">
    <property type="component" value="Unassembled WGS sequence"/>
</dbReference>
<feature type="signal peptide" evidence="1">
    <location>
        <begin position="1"/>
        <end position="19"/>
    </location>
</feature>
<keyword evidence="1" id="KW-0732">Signal</keyword>
<evidence type="ECO:0000256" key="1">
    <source>
        <dbReference type="SAM" id="SignalP"/>
    </source>
</evidence>